<dbReference type="InterPro" id="IPR046228">
    <property type="entry name" value="DUF6261"/>
</dbReference>
<dbReference type="AlphaFoldDB" id="A0AAE9XAG7"/>
<name>A0AAE9XAG7_PORGN</name>
<dbReference type="RefSeq" id="WP_230491436.1">
    <property type="nucleotide sequence ID" value="NZ_CP116613.1"/>
</dbReference>
<evidence type="ECO:0000313" key="1">
    <source>
        <dbReference type="EMBL" id="WCF99413.1"/>
    </source>
</evidence>
<accession>A0AAE9XAG7</accession>
<sequence length="88" mass="10850">MRAYKRLDKKNYRNETELMYKLAEELRSDKYKADVTKLAISTWVDKMDEANRAFDRIFDLHSRRIGRIAPNPLRTVLTEWRIRYRWQQ</sequence>
<gene>
    <name evidence="1" type="ORF">NY149_01885</name>
</gene>
<proteinExistence type="predicted"/>
<dbReference type="Pfam" id="PF19775">
    <property type="entry name" value="DUF6261"/>
    <property type="match status" value="1"/>
</dbReference>
<organism evidence="1 2">
    <name type="scientific">Porphyromonas gingivalis</name>
    <name type="common">Bacteroides gingivalis</name>
    <dbReference type="NCBI Taxonomy" id="837"/>
    <lineage>
        <taxon>Bacteria</taxon>
        <taxon>Pseudomonadati</taxon>
        <taxon>Bacteroidota</taxon>
        <taxon>Bacteroidia</taxon>
        <taxon>Bacteroidales</taxon>
        <taxon>Porphyromonadaceae</taxon>
        <taxon>Porphyromonas</taxon>
    </lineage>
</organism>
<dbReference type="Proteomes" id="UP001179540">
    <property type="component" value="Chromosome"/>
</dbReference>
<protein>
    <submittedName>
        <fullName evidence="1">DUF6261 family protein</fullName>
    </submittedName>
</protein>
<dbReference type="EMBL" id="CP116613">
    <property type="protein sequence ID" value="WCF99413.1"/>
    <property type="molecule type" value="Genomic_DNA"/>
</dbReference>
<reference evidence="1" key="1">
    <citation type="submission" date="2023-01" db="EMBL/GenBank/DDBJ databases">
        <title>Phages are important unrecognized players in the ecology of the oral pathogen Porphyromonas gingivalis.</title>
        <authorList>
            <person name="Matrishin C.B."/>
            <person name="Kauffman K.M."/>
        </authorList>
    </citation>
    <scope>NUCLEOTIDE SEQUENCE</scope>
    <source>
        <strain evidence="1">HG1691old</strain>
    </source>
</reference>
<evidence type="ECO:0000313" key="2">
    <source>
        <dbReference type="Proteomes" id="UP001179540"/>
    </source>
</evidence>